<feature type="compositionally biased region" description="Polar residues" evidence="1">
    <location>
        <begin position="103"/>
        <end position="112"/>
    </location>
</feature>
<protein>
    <submittedName>
        <fullName evidence="2">Uncharacterized protein</fullName>
    </submittedName>
</protein>
<feature type="compositionally biased region" description="Basic and acidic residues" evidence="1">
    <location>
        <begin position="143"/>
        <end position="160"/>
    </location>
</feature>
<evidence type="ECO:0000313" key="2">
    <source>
        <dbReference type="EMBL" id="KAF4144380.1"/>
    </source>
</evidence>
<evidence type="ECO:0000256" key="1">
    <source>
        <dbReference type="SAM" id="MobiDB-lite"/>
    </source>
</evidence>
<comment type="caution">
    <text evidence="2">The sequence shown here is derived from an EMBL/GenBank/DDBJ whole genome shotgun (WGS) entry which is preliminary data.</text>
</comment>
<feature type="compositionally biased region" description="Basic and acidic residues" evidence="1">
    <location>
        <begin position="10"/>
        <end position="26"/>
    </location>
</feature>
<feature type="region of interest" description="Disordered" evidence="1">
    <location>
        <begin position="1"/>
        <end position="174"/>
    </location>
</feature>
<proteinExistence type="predicted"/>
<sequence length="174" mass="20253">MDASNFSKTQRKENKALTRKCRDCTYEKPFSSAERRQSRERRNQDTNISVQESRSTKRRFDLMQQEPQQVSAAARIPWQRRLQQIREAQRAGHNSGVPLTRQPELQSGGWTRQESRPREPRQALGRRERLTPAQKKQIKRQKRMEEMAEIDRPATAKDDATAASCCAESSKRLA</sequence>
<reference evidence="2" key="1">
    <citation type="submission" date="2020-03" db="EMBL/GenBank/DDBJ databases">
        <title>Hybrid Assembly of Korean Phytophthora infestans isolates.</title>
        <authorList>
            <person name="Prokchorchik M."/>
            <person name="Lee Y."/>
            <person name="Seo J."/>
            <person name="Cho J.-H."/>
            <person name="Park Y.-E."/>
            <person name="Jang D.-C."/>
            <person name="Im J.-S."/>
            <person name="Choi J.-G."/>
            <person name="Park H.-J."/>
            <person name="Lee G.-B."/>
            <person name="Lee Y.-G."/>
            <person name="Hong S.-Y."/>
            <person name="Cho K."/>
            <person name="Sohn K.H."/>
        </authorList>
    </citation>
    <scope>NUCLEOTIDE SEQUENCE</scope>
    <source>
        <strain evidence="2">KR_2_A2</strain>
    </source>
</reference>
<feature type="compositionally biased region" description="Basic and acidic residues" evidence="1">
    <location>
        <begin position="113"/>
        <end position="130"/>
    </location>
</feature>
<feature type="compositionally biased region" description="Basic and acidic residues" evidence="1">
    <location>
        <begin position="33"/>
        <end position="44"/>
    </location>
</feature>
<dbReference type="EMBL" id="JAACNO010000863">
    <property type="protein sequence ID" value="KAF4144380.1"/>
    <property type="molecule type" value="Genomic_DNA"/>
</dbReference>
<accession>A0A8S9UUK2</accession>
<dbReference type="AlphaFoldDB" id="A0A8S9UUK2"/>
<name>A0A8S9UUK2_PHYIN</name>
<organism evidence="2 3">
    <name type="scientific">Phytophthora infestans</name>
    <name type="common">Potato late blight agent</name>
    <name type="synonym">Botrytis infestans</name>
    <dbReference type="NCBI Taxonomy" id="4787"/>
    <lineage>
        <taxon>Eukaryota</taxon>
        <taxon>Sar</taxon>
        <taxon>Stramenopiles</taxon>
        <taxon>Oomycota</taxon>
        <taxon>Peronosporomycetes</taxon>
        <taxon>Peronosporales</taxon>
        <taxon>Peronosporaceae</taxon>
        <taxon>Phytophthora</taxon>
    </lineage>
</organism>
<dbReference type="Proteomes" id="UP000704712">
    <property type="component" value="Unassembled WGS sequence"/>
</dbReference>
<gene>
    <name evidence="2" type="ORF">GN958_ATG06474</name>
</gene>
<evidence type="ECO:0000313" key="3">
    <source>
        <dbReference type="Proteomes" id="UP000704712"/>
    </source>
</evidence>